<feature type="compositionally biased region" description="Polar residues" evidence="11">
    <location>
        <begin position="72"/>
        <end position="82"/>
    </location>
</feature>
<dbReference type="InterPro" id="IPR001650">
    <property type="entry name" value="Helicase_C-like"/>
</dbReference>
<evidence type="ECO:0000259" key="14">
    <source>
        <dbReference type="PROSITE" id="PS51194"/>
    </source>
</evidence>
<dbReference type="Pfam" id="PF00271">
    <property type="entry name" value="Helicase_C"/>
    <property type="match status" value="1"/>
</dbReference>
<dbReference type="Pfam" id="PF00176">
    <property type="entry name" value="SNF2-rel_dom"/>
    <property type="match status" value="1"/>
</dbReference>
<dbReference type="SMART" id="SM00490">
    <property type="entry name" value="HELICc"/>
    <property type="match status" value="1"/>
</dbReference>
<dbReference type="InterPro" id="IPR000330">
    <property type="entry name" value="SNF2_N"/>
</dbReference>
<evidence type="ECO:0000313" key="16">
    <source>
        <dbReference type="Proteomes" id="UP000054266"/>
    </source>
</evidence>
<dbReference type="PROSITE" id="PS51194">
    <property type="entry name" value="HELICASE_CTER"/>
    <property type="match status" value="1"/>
</dbReference>
<feature type="domain" description="RING-type" evidence="12">
    <location>
        <begin position="761"/>
        <end position="805"/>
    </location>
</feature>
<evidence type="ECO:0000259" key="12">
    <source>
        <dbReference type="PROSITE" id="PS50089"/>
    </source>
</evidence>
<dbReference type="InterPro" id="IPR038718">
    <property type="entry name" value="SNF2-like_sf"/>
</dbReference>
<dbReference type="GO" id="GO:0016787">
    <property type="term" value="F:hydrolase activity"/>
    <property type="evidence" value="ECO:0007669"/>
    <property type="project" value="UniProtKB-KW"/>
</dbReference>
<evidence type="ECO:0000256" key="6">
    <source>
        <dbReference type="ARBA" id="ARBA00022801"/>
    </source>
</evidence>
<keyword evidence="3" id="KW-0479">Metal-binding</keyword>
<evidence type="ECO:0000256" key="8">
    <source>
        <dbReference type="ARBA" id="ARBA00022833"/>
    </source>
</evidence>
<reference evidence="15 16" key="1">
    <citation type="submission" date="2015-01" db="EMBL/GenBank/DDBJ databases">
        <title>The Genome Sequence of Capronia semiimmersa CBS27337.</title>
        <authorList>
            <consortium name="The Broad Institute Genomics Platform"/>
            <person name="Cuomo C."/>
            <person name="de Hoog S."/>
            <person name="Gorbushina A."/>
            <person name="Stielow B."/>
            <person name="Teixiera M."/>
            <person name="Abouelleil A."/>
            <person name="Chapman S.B."/>
            <person name="Priest M."/>
            <person name="Young S.K."/>
            <person name="Wortman J."/>
            <person name="Nusbaum C."/>
            <person name="Birren B."/>
        </authorList>
    </citation>
    <scope>NUCLEOTIDE SEQUENCE [LARGE SCALE GENOMIC DNA]</scope>
    <source>
        <strain evidence="15 16">CBS 27337</strain>
    </source>
</reference>
<dbReference type="Pfam" id="PF13920">
    <property type="entry name" value="zf-C3HC4_3"/>
    <property type="match status" value="1"/>
</dbReference>
<feature type="region of interest" description="Disordered" evidence="11">
    <location>
        <begin position="58"/>
        <end position="249"/>
    </location>
</feature>
<sequence>MDGPSDPALLAEIEDLRDEIALKEAILESLDDNGNGSEDEELRKTAKKELKRLRKHLRVLQPASEDEEDNLDPSQALGQTPELTPDYRSVSRPPQPAYRSDHLSPSTRYDPVSRKRQRALSDDERQESFKSRRTTPNSALTAPSPPATSASLDSLDDPFLDSLFGGLSKEELEHNQEFWRQKQQEENDEKIALSLSQEWGGGMTTEPTQPTLPYRSDYTQSFLRANGSFVKSEPSSSTSRSTGIKADPANAYVSPSRLLENPTTLGVPVKHEQPGRVPFNVKHEPGMGPSLSVPGAFPGALPQNQSYDSLGGLSVYNSQGGAGPGPDSLDRYARPHGQLDPDSESGALPMAFERSLDGSREHAQTQAELRQLLQHIRPDEELTADQMPEQPQGLKVSLMPHQLSGLAWMKRMEEGTNKGGILADDMGLGKTLQSIALMLERPPPENKHRPTLVVAPVALMHQWRREFEKMVRPRYRMNIFVLHGETRKATWSSLRAYDVILTTYGLLASELKRKAVLDEKAKRLQNYVPTPAEDCPVLGDRSHFHRVILDEAHNIKNRGTKAAHAAYRIQAEYRWCLTGTPMMNETEELFSLVKFCRIRPYCEWERFRRDIAAPLKRRHEVQQERGMATLQALLRAILLRRTKQSNIHGRPILQLPPRETTEDRVAFGEDQREFYFALESNAQIQMNRYLQRGTVGRHYANILVLLLRLRQAACHPFLVTASKDFVQLPGGELSTDVLMRNAAQLDIKVVERLKQLDAYECPICFDVTENPSLFFCGHAICGDCLSRLTEDGNNNGGRPKCPQCRADIDVNNVTDYTSFLRIHCPEHDSLQGLDLERESDSDSDSDSDSESDGGDEGADLGGFIVYDTDPDDDSGSRKPARRRKKSKKRSEPKSQARQKPPPKSLGQLRKEGIRNKSARRRYLRRLKKTFQPSAKTIRTLELLEEIKDRGEGEKTIVFSNFTSFLDIVETTLYDHKTLGNYVRYDGSMSSNERNDAVLEFTENPNCGVILVSLRSGNAGLNLTAANHVIMLDPFWNPFVEYQAADRCYRIGQQRPVTVHRILIGQGEPEDENPLTGNGAPRDPSVGYTVEDRILNLQEKKRRLVETALDETAGRQVSRLGVRELGYLFGLNSL</sequence>
<feature type="region of interest" description="Disordered" evidence="11">
    <location>
        <begin position="1066"/>
        <end position="1085"/>
    </location>
</feature>
<evidence type="ECO:0008006" key="17">
    <source>
        <dbReference type="Google" id="ProtNLM"/>
    </source>
</evidence>
<dbReference type="PANTHER" id="PTHR45626">
    <property type="entry name" value="TRANSCRIPTION TERMINATION FACTOR 2-RELATED"/>
    <property type="match status" value="1"/>
</dbReference>
<protein>
    <recommendedName>
        <fullName evidence="17">SWI/SNF family DNA-dependent ATPase Ris1</fullName>
    </recommendedName>
</protein>
<feature type="compositionally biased region" description="Basic and acidic residues" evidence="11">
    <location>
        <begin position="328"/>
        <end position="339"/>
    </location>
</feature>
<keyword evidence="5 10" id="KW-0863">Zinc-finger</keyword>
<accession>A0A0D2FVT0</accession>
<dbReference type="GO" id="GO:0004386">
    <property type="term" value="F:helicase activity"/>
    <property type="evidence" value="ECO:0007669"/>
    <property type="project" value="UniProtKB-KW"/>
</dbReference>
<dbReference type="SMART" id="SM00184">
    <property type="entry name" value="RING"/>
    <property type="match status" value="1"/>
</dbReference>
<evidence type="ECO:0000256" key="2">
    <source>
        <dbReference type="ARBA" id="ARBA00007025"/>
    </source>
</evidence>
<name>A0A0D2FVT0_9EURO</name>
<dbReference type="SUPFAM" id="SSF57850">
    <property type="entry name" value="RING/U-box"/>
    <property type="match status" value="1"/>
</dbReference>
<evidence type="ECO:0000313" key="15">
    <source>
        <dbReference type="EMBL" id="KIW70595.1"/>
    </source>
</evidence>
<evidence type="ECO:0000256" key="7">
    <source>
        <dbReference type="ARBA" id="ARBA00022806"/>
    </source>
</evidence>
<keyword evidence="4" id="KW-0547">Nucleotide-binding</keyword>
<dbReference type="InterPro" id="IPR001841">
    <property type="entry name" value="Znf_RING"/>
</dbReference>
<gene>
    <name evidence="15" type="ORF">PV04_02851</name>
</gene>
<dbReference type="CDD" id="cd18008">
    <property type="entry name" value="DEXDc_SHPRH-like"/>
    <property type="match status" value="1"/>
</dbReference>
<proteinExistence type="inferred from homology"/>
<dbReference type="Gene3D" id="3.40.50.300">
    <property type="entry name" value="P-loop containing nucleotide triphosphate hydrolases"/>
    <property type="match status" value="1"/>
</dbReference>
<dbReference type="Gene3D" id="3.40.50.10810">
    <property type="entry name" value="Tandem AAA-ATPase domain"/>
    <property type="match status" value="1"/>
</dbReference>
<dbReference type="EMBL" id="KN846957">
    <property type="protein sequence ID" value="KIW70595.1"/>
    <property type="molecule type" value="Genomic_DNA"/>
</dbReference>
<feature type="region of interest" description="Disordered" evidence="11">
    <location>
        <begin position="311"/>
        <end position="347"/>
    </location>
</feature>
<evidence type="ECO:0000256" key="9">
    <source>
        <dbReference type="ARBA" id="ARBA00022840"/>
    </source>
</evidence>
<evidence type="ECO:0000256" key="4">
    <source>
        <dbReference type="ARBA" id="ARBA00022741"/>
    </source>
</evidence>
<keyword evidence="9" id="KW-0067">ATP-binding</keyword>
<evidence type="ECO:0000256" key="10">
    <source>
        <dbReference type="PROSITE-ProRule" id="PRU00175"/>
    </source>
</evidence>
<dbReference type="CDD" id="cd18793">
    <property type="entry name" value="SF2_C_SNF"/>
    <property type="match status" value="1"/>
</dbReference>
<evidence type="ECO:0000256" key="11">
    <source>
        <dbReference type="SAM" id="MobiDB-lite"/>
    </source>
</evidence>
<dbReference type="PROSITE" id="PS50089">
    <property type="entry name" value="ZF_RING_2"/>
    <property type="match status" value="1"/>
</dbReference>
<keyword evidence="16" id="KW-1185">Reference proteome</keyword>
<comment type="subcellular location">
    <subcellularLocation>
        <location evidence="1">Nucleus</location>
    </subcellularLocation>
</comment>
<feature type="compositionally biased region" description="Low complexity" evidence="11">
    <location>
        <begin position="232"/>
        <end position="241"/>
    </location>
</feature>
<feature type="domain" description="Helicase ATP-binding" evidence="13">
    <location>
        <begin position="411"/>
        <end position="599"/>
    </location>
</feature>
<feature type="compositionally biased region" description="Polar residues" evidence="11">
    <location>
        <begin position="205"/>
        <end position="223"/>
    </location>
</feature>
<dbReference type="PANTHER" id="PTHR45626:SF16">
    <property type="entry name" value="ATP-DEPENDENT HELICASE ULS1"/>
    <property type="match status" value="1"/>
</dbReference>
<dbReference type="InterPro" id="IPR013083">
    <property type="entry name" value="Znf_RING/FYVE/PHD"/>
</dbReference>
<dbReference type="InterPro" id="IPR017907">
    <property type="entry name" value="Znf_RING_CS"/>
</dbReference>
<dbReference type="PROSITE" id="PS00518">
    <property type="entry name" value="ZF_RING_1"/>
    <property type="match status" value="1"/>
</dbReference>
<keyword evidence="6" id="KW-0378">Hydrolase</keyword>
<dbReference type="CDD" id="cd16449">
    <property type="entry name" value="RING-HC"/>
    <property type="match status" value="1"/>
</dbReference>
<dbReference type="GO" id="GO:0008094">
    <property type="term" value="F:ATP-dependent activity, acting on DNA"/>
    <property type="evidence" value="ECO:0007669"/>
    <property type="project" value="TreeGrafter"/>
</dbReference>
<feature type="region of interest" description="Disordered" evidence="11">
    <location>
        <begin position="831"/>
        <end position="916"/>
    </location>
</feature>
<evidence type="ECO:0000259" key="13">
    <source>
        <dbReference type="PROSITE" id="PS51192"/>
    </source>
</evidence>
<feature type="compositionally biased region" description="Basic and acidic residues" evidence="11">
    <location>
        <begin position="119"/>
        <end position="130"/>
    </location>
</feature>
<evidence type="ECO:0000256" key="3">
    <source>
        <dbReference type="ARBA" id="ARBA00022723"/>
    </source>
</evidence>
<evidence type="ECO:0000256" key="1">
    <source>
        <dbReference type="ARBA" id="ARBA00004123"/>
    </source>
</evidence>
<dbReference type="InterPro" id="IPR050628">
    <property type="entry name" value="SNF2_RAD54_helicase_TF"/>
</dbReference>
<feature type="compositionally biased region" description="Basic and acidic residues" evidence="11">
    <location>
        <begin position="831"/>
        <end position="840"/>
    </location>
</feature>
<dbReference type="InterPro" id="IPR014001">
    <property type="entry name" value="Helicase_ATP-bd"/>
</dbReference>
<feature type="compositionally biased region" description="Acidic residues" evidence="11">
    <location>
        <begin position="841"/>
        <end position="858"/>
    </location>
</feature>
<keyword evidence="7" id="KW-0347">Helicase</keyword>
<comment type="similarity">
    <text evidence="2">Belongs to the SNF2/RAD54 helicase family.</text>
</comment>
<dbReference type="AlphaFoldDB" id="A0A0D2FVT0"/>
<feature type="domain" description="Helicase C-terminal" evidence="14">
    <location>
        <begin position="938"/>
        <end position="1112"/>
    </location>
</feature>
<feature type="compositionally biased region" description="Basic residues" evidence="11">
    <location>
        <begin position="878"/>
        <end position="888"/>
    </location>
</feature>
<dbReference type="InterPro" id="IPR027417">
    <property type="entry name" value="P-loop_NTPase"/>
</dbReference>
<dbReference type="PROSITE" id="PS00690">
    <property type="entry name" value="DEAH_ATP_HELICASE"/>
    <property type="match status" value="1"/>
</dbReference>
<dbReference type="GO" id="GO:0005634">
    <property type="term" value="C:nucleus"/>
    <property type="evidence" value="ECO:0007669"/>
    <property type="project" value="UniProtKB-SubCell"/>
</dbReference>
<dbReference type="HOGENOM" id="CLU_000315_2_0_1"/>
<dbReference type="SMART" id="SM00487">
    <property type="entry name" value="DEXDc"/>
    <property type="match status" value="1"/>
</dbReference>
<dbReference type="InterPro" id="IPR049730">
    <property type="entry name" value="SNF2/RAD54-like_C"/>
</dbReference>
<dbReference type="GO" id="GO:0008270">
    <property type="term" value="F:zinc ion binding"/>
    <property type="evidence" value="ECO:0007669"/>
    <property type="project" value="UniProtKB-KW"/>
</dbReference>
<dbReference type="Proteomes" id="UP000054266">
    <property type="component" value="Unassembled WGS sequence"/>
</dbReference>
<dbReference type="PROSITE" id="PS51192">
    <property type="entry name" value="HELICASE_ATP_BIND_1"/>
    <property type="match status" value="1"/>
</dbReference>
<keyword evidence="8" id="KW-0862">Zinc</keyword>
<dbReference type="GO" id="GO:0005524">
    <property type="term" value="F:ATP binding"/>
    <property type="evidence" value="ECO:0007669"/>
    <property type="project" value="UniProtKB-KW"/>
</dbReference>
<dbReference type="STRING" id="5601.A0A0D2FVT0"/>
<organism evidence="15 16">
    <name type="scientific">Phialophora macrospora</name>
    <dbReference type="NCBI Taxonomy" id="1851006"/>
    <lineage>
        <taxon>Eukaryota</taxon>
        <taxon>Fungi</taxon>
        <taxon>Dikarya</taxon>
        <taxon>Ascomycota</taxon>
        <taxon>Pezizomycotina</taxon>
        <taxon>Eurotiomycetes</taxon>
        <taxon>Chaetothyriomycetidae</taxon>
        <taxon>Chaetothyriales</taxon>
        <taxon>Herpotrichiellaceae</taxon>
        <taxon>Phialophora</taxon>
    </lineage>
</organism>
<dbReference type="InterPro" id="IPR002464">
    <property type="entry name" value="DNA/RNA_helicase_DEAH_CS"/>
</dbReference>
<dbReference type="SUPFAM" id="SSF52540">
    <property type="entry name" value="P-loop containing nucleoside triphosphate hydrolases"/>
    <property type="match status" value="2"/>
</dbReference>
<evidence type="ECO:0000256" key="5">
    <source>
        <dbReference type="ARBA" id="ARBA00022771"/>
    </source>
</evidence>
<feature type="compositionally biased region" description="Low complexity" evidence="11">
    <location>
        <begin position="134"/>
        <end position="153"/>
    </location>
</feature>
<dbReference type="GO" id="GO:0005737">
    <property type="term" value="C:cytoplasm"/>
    <property type="evidence" value="ECO:0007669"/>
    <property type="project" value="TreeGrafter"/>
</dbReference>
<dbReference type="GO" id="GO:0000724">
    <property type="term" value="P:double-strand break repair via homologous recombination"/>
    <property type="evidence" value="ECO:0007669"/>
    <property type="project" value="TreeGrafter"/>
</dbReference>
<feature type="compositionally biased region" description="Basic and acidic residues" evidence="11">
    <location>
        <begin position="168"/>
        <end position="191"/>
    </location>
</feature>
<dbReference type="Gene3D" id="3.30.40.10">
    <property type="entry name" value="Zinc/RING finger domain, C3HC4 (zinc finger)"/>
    <property type="match status" value="1"/>
</dbReference>